<feature type="domain" description="Lysozyme inhibitor LprI-like N-terminal" evidence="2">
    <location>
        <begin position="28"/>
        <end position="100"/>
    </location>
</feature>
<gene>
    <name evidence="3" type="ORF">H9Q10_06105</name>
</gene>
<organism evidence="3 4">
    <name type="scientific">Eikenella glucosivorans</name>
    <dbReference type="NCBI Taxonomy" id="2766967"/>
    <lineage>
        <taxon>Bacteria</taxon>
        <taxon>Pseudomonadati</taxon>
        <taxon>Pseudomonadota</taxon>
        <taxon>Betaproteobacteria</taxon>
        <taxon>Neisseriales</taxon>
        <taxon>Neisseriaceae</taxon>
        <taxon>Eikenella</taxon>
    </lineage>
</organism>
<dbReference type="Proteomes" id="UP000768471">
    <property type="component" value="Unassembled WGS sequence"/>
</dbReference>
<dbReference type="EMBL" id="JACSGR010000004">
    <property type="protein sequence ID" value="MBH5329241.1"/>
    <property type="molecule type" value="Genomic_DNA"/>
</dbReference>
<reference evidence="3 4" key="1">
    <citation type="submission" date="2020-09" db="EMBL/GenBank/DDBJ databases">
        <title>Eikenella S3660 sp. nov., isolated from a throat swab.</title>
        <authorList>
            <person name="Buhl M."/>
        </authorList>
    </citation>
    <scope>NUCLEOTIDE SEQUENCE [LARGE SCALE GENOMIC DNA]</scope>
    <source>
        <strain evidence="3 4">S3360</strain>
    </source>
</reference>
<evidence type="ECO:0000313" key="4">
    <source>
        <dbReference type="Proteomes" id="UP000768471"/>
    </source>
</evidence>
<dbReference type="RefSeq" id="WP_197903085.1">
    <property type="nucleotide sequence ID" value="NZ_JACSGR010000004.1"/>
</dbReference>
<name>A0ABS0NA92_9NEIS</name>
<dbReference type="Gene3D" id="1.20.1270.180">
    <property type="match status" value="1"/>
</dbReference>
<proteinExistence type="predicted"/>
<keyword evidence="4" id="KW-1185">Reference proteome</keyword>
<protein>
    <submittedName>
        <fullName evidence="3">DUF1311 domain-containing protein</fullName>
    </submittedName>
</protein>
<feature type="signal peptide" evidence="1">
    <location>
        <begin position="1"/>
        <end position="18"/>
    </location>
</feature>
<feature type="chain" id="PRO_5045165746" evidence="1">
    <location>
        <begin position="19"/>
        <end position="109"/>
    </location>
</feature>
<accession>A0ABS0NA92</accession>
<keyword evidence="1" id="KW-0732">Signal</keyword>
<dbReference type="Pfam" id="PF07007">
    <property type="entry name" value="LprI"/>
    <property type="match status" value="1"/>
</dbReference>
<comment type="caution">
    <text evidence="3">The sequence shown here is derived from an EMBL/GenBank/DDBJ whole genome shotgun (WGS) entry which is preliminary data.</text>
</comment>
<evidence type="ECO:0000256" key="1">
    <source>
        <dbReference type="SAM" id="SignalP"/>
    </source>
</evidence>
<sequence>MSKKVYFLLLLTPLSAFAGPSVGPNEQLRQLENAYNQTKIQMNRIYQQMRQSMPVAEVQGFDAVQRKWIDYRDANCRYYGRNVTGQIECLTNMNARRAKEMQEILNNYR</sequence>
<dbReference type="InterPro" id="IPR009739">
    <property type="entry name" value="LprI-like_N"/>
</dbReference>
<evidence type="ECO:0000259" key="2">
    <source>
        <dbReference type="Pfam" id="PF07007"/>
    </source>
</evidence>
<evidence type="ECO:0000313" key="3">
    <source>
        <dbReference type="EMBL" id="MBH5329241.1"/>
    </source>
</evidence>